<dbReference type="Pfam" id="PF14310">
    <property type="entry name" value="Fn3-like"/>
    <property type="match status" value="1"/>
</dbReference>
<evidence type="ECO:0000313" key="4">
    <source>
        <dbReference type="EMBL" id="QMW22797.1"/>
    </source>
</evidence>
<evidence type="ECO:0000313" key="5">
    <source>
        <dbReference type="Proteomes" id="UP000515292"/>
    </source>
</evidence>
<dbReference type="PANTHER" id="PTHR42715">
    <property type="entry name" value="BETA-GLUCOSIDASE"/>
    <property type="match status" value="1"/>
</dbReference>
<accession>A0A7G5IHF5</accession>
<dbReference type="InterPro" id="IPR036881">
    <property type="entry name" value="Glyco_hydro_3_C_sf"/>
</dbReference>
<reference evidence="4 5" key="1">
    <citation type="submission" date="2020-07" db="EMBL/GenBank/DDBJ databases">
        <title>Complete genome sequence for Sandaracinobacter sp. M6.</title>
        <authorList>
            <person name="Tang Y."/>
            <person name="Liu Q."/>
            <person name="Guo Z."/>
            <person name="Lei P."/>
            <person name="Huang B."/>
        </authorList>
    </citation>
    <scope>NUCLEOTIDE SEQUENCE [LARGE SCALE GENOMIC DNA]</scope>
    <source>
        <strain evidence="4 5">M6</strain>
    </source>
</reference>
<dbReference type="Pfam" id="PF01915">
    <property type="entry name" value="Glyco_hydro_3_C"/>
    <property type="match status" value="1"/>
</dbReference>
<keyword evidence="5" id="KW-1185">Reference proteome</keyword>
<dbReference type="SUPFAM" id="SSF51445">
    <property type="entry name" value="(Trans)glycosidases"/>
    <property type="match status" value="1"/>
</dbReference>
<proteinExistence type="inferred from homology"/>
<evidence type="ECO:0000256" key="2">
    <source>
        <dbReference type="ARBA" id="ARBA00022801"/>
    </source>
</evidence>
<dbReference type="InterPro" id="IPR001764">
    <property type="entry name" value="Glyco_hydro_3_N"/>
</dbReference>
<name>A0A7G5IHF5_9SPHN</name>
<dbReference type="GO" id="GO:0009251">
    <property type="term" value="P:glucan catabolic process"/>
    <property type="evidence" value="ECO:0007669"/>
    <property type="project" value="TreeGrafter"/>
</dbReference>
<dbReference type="Gene3D" id="2.60.40.10">
    <property type="entry name" value="Immunoglobulins"/>
    <property type="match status" value="1"/>
</dbReference>
<dbReference type="InterPro" id="IPR017853">
    <property type="entry name" value="GH"/>
</dbReference>
<feature type="domain" description="Fibronectin type III-like" evidence="3">
    <location>
        <begin position="620"/>
        <end position="690"/>
    </location>
</feature>
<dbReference type="InterPro" id="IPR036962">
    <property type="entry name" value="Glyco_hydro_3_N_sf"/>
</dbReference>
<dbReference type="InterPro" id="IPR026891">
    <property type="entry name" value="Fn3-like"/>
</dbReference>
<dbReference type="Gene3D" id="3.20.20.300">
    <property type="entry name" value="Glycoside hydrolase, family 3, N-terminal domain"/>
    <property type="match status" value="1"/>
</dbReference>
<dbReference type="PANTHER" id="PTHR42715:SF3">
    <property type="entry name" value="BETA-GLUCOSIDASE B-RELATED"/>
    <property type="match status" value="1"/>
</dbReference>
<dbReference type="PRINTS" id="PR00133">
    <property type="entry name" value="GLHYDRLASE3"/>
</dbReference>
<dbReference type="Proteomes" id="UP000515292">
    <property type="component" value="Chromosome"/>
</dbReference>
<dbReference type="GO" id="GO:0008422">
    <property type="term" value="F:beta-glucosidase activity"/>
    <property type="evidence" value="ECO:0007669"/>
    <property type="project" value="TreeGrafter"/>
</dbReference>
<protein>
    <submittedName>
        <fullName evidence="4">Glycoside hydrolase family 3 C-terminal domain-containing protein</fullName>
    </submittedName>
</protein>
<evidence type="ECO:0000256" key="1">
    <source>
        <dbReference type="ARBA" id="ARBA00005336"/>
    </source>
</evidence>
<organism evidence="4 5">
    <name type="scientific">Sandaracinobacteroides saxicola</name>
    <dbReference type="NCBI Taxonomy" id="2759707"/>
    <lineage>
        <taxon>Bacteria</taxon>
        <taxon>Pseudomonadati</taxon>
        <taxon>Pseudomonadota</taxon>
        <taxon>Alphaproteobacteria</taxon>
        <taxon>Sphingomonadales</taxon>
        <taxon>Sphingosinicellaceae</taxon>
        <taxon>Sandaracinobacteroides</taxon>
    </lineage>
</organism>
<comment type="similarity">
    <text evidence="1">Belongs to the glycosyl hydrolase 3 family.</text>
</comment>
<gene>
    <name evidence="4" type="ORF">H3309_16100</name>
</gene>
<keyword evidence="2 4" id="KW-0378">Hydrolase</keyword>
<dbReference type="EMBL" id="CP059851">
    <property type="protein sequence ID" value="QMW22797.1"/>
    <property type="molecule type" value="Genomic_DNA"/>
</dbReference>
<dbReference type="InterPro" id="IPR013783">
    <property type="entry name" value="Ig-like_fold"/>
</dbReference>
<dbReference type="KEGG" id="sand:H3309_16100"/>
<dbReference type="InterPro" id="IPR002772">
    <property type="entry name" value="Glyco_hydro_3_C"/>
</dbReference>
<sequence length="702" mass="75497">MTDLSPTKGMTPAEIAARVDAILAEATLEEKVGMMSGRGFFDQIRDDGGIWGARPYRAGGGMERLNVPAFWFTDGPRGVARGESTCFPCTMARGASFDTDLERRIGEAMSIEIRAQDCNLTGAVCVNLLRHPAWGRAQETYGEDPHHLGAMGAALAVGLQTHNVAATVKHFALNSMENARFKVNVEIDERALHEVYLPHFKTILDAGCMTVMSSYNKLNGEYCGQHRHLLTDILRGEWGFTGFVHSDWVMGVYKQYGASAGLDVENPEPLVFGKKLVAAVEAGHIAPGDIDTACRRILTTLYTISAAEDPLPAYPLSLVASEAHAALALEAAEKSAVLLANDGTLPLKKGARLAVLGKLAAMVNTGDNGSSRVRARHVVTALEGLRAVAEVVTGDEDDLAAATAAAGGADAAVVVVGYTAEDEGEFIPGDITLGQEDQLDPVLENVPEEVKAARKRRPFSIGGDRLDLGLRPEQVALIHAAADSGRPVIVVIVAGSAVMVEGWHDRAAAILQTFYSGQAGGTALARLLFGDVSPSGKLPFMVAQRAEDYPFFDRDADRITYDQWHGYAKFDRERLTARYGFGHGLSYARFDTRAPRARVTPVAIELEATVANLGECAAETPVLAFVAPPGKAVERWSFMLKAFTRVALAPGESRTVRLAIPLDTLRYRDVDSHGWRLEPGDYTLYVGHGSGSGEQQSLTVRL</sequence>
<dbReference type="Pfam" id="PF00933">
    <property type="entry name" value="Glyco_hydro_3"/>
    <property type="match status" value="1"/>
</dbReference>
<dbReference type="Gene3D" id="3.40.50.1700">
    <property type="entry name" value="Glycoside hydrolase family 3 C-terminal domain"/>
    <property type="match status" value="1"/>
</dbReference>
<dbReference type="InterPro" id="IPR050288">
    <property type="entry name" value="Cellulose_deg_GH3"/>
</dbReference>
<dbReference type="SUPFAM" id="SSF52279">
    <property type="entry name" value="Beta-D-glucan exohydrolase, C-terminal domain"/>
    <property type="match status" value="1"/>
</dbReference>
<dbReference type="AlphaFoldDB" id="A0A7G5IHF5"/>
<dbReference type="SMART" id="SM01217">
    <property type="entry name" value="Fn3_like"/>
    <property type="match status" value="1"/>
</dbReference>
<dbReference type="RefSeq" id="WP_182296034.1">
    <property type="nucleotide sequence ID" value="NZ_CP059851.1"/>
</dbReference>
<evidence type="ECO:0000259" key="3">
    <source>
        <dbReference type="SMART" id="SM01217"/>
    </source>
</evidence>